<feature type="domain" description="Protein kinase" evidence="4">
    <location>
        <begin position="53"/>
        <end position="431"/>
    </location>
</feature>
<dbReference type="AlphaFoldDB" id="A0A7S3QEA3"/>
<dbReference type="Gene3D" id="3.30.200.20">
    <property type="entry name" value="Phosphorylase Kinase, domain 1"/>
    <property type="match status" value="1"/>
</dbReference>
<dbReference type="GO" id="GO:0005737">
    <property type="term" value="C:cytoplasm"/>
    <property type="evidence" value="ECO:0007669"/>
    <property type="project" value="TreeGrafter"/>
</dbReference>
<dbReference type="Pfam" id="PF00069">
    <property type="entry name" value="Pkinase"/>
    <property type="match status" value="2"/>
</dbReference>
<evidence type="ECO:0000256" key="1">
    <source>
        <dbReference type="ARBA" id="ARBA00022741"/>
    </source>
</evidence>
<feature type="region of interest" description="Disordered" evidence="3">
    <location>
        <begin position="1"/>
        <end position="34"/>
    </location>
</feature>
<dbReference type="GO" id="GO:0004674">
    <property type="term" value="F:protein serine/threonine kinase activity"/>
    <property type="evidence" value="ECO:0007669"/>
    <property type="project" value="TreeGrafter"/>
</dbReference>
<keyword evidence="2" id="KW-0067">ATP-binding</keyword>
<evidence type="ECO:0000259" key="4">
    <source>
        <dbReference type="PROSITE" id="PS50011"/>
    </source>
</evidence>
<dbReference type="GO" id="GO:0005524">
    <property type="term" value="F:ATP binding"/>
    <property type="evidence" value="ECO:0007669"/>
    <property type="project" value="UniProtKB-KW"/>
</dbReference>
<feature type="compositionally biased region" description="Basic and acidic residues" evidence="3">
    <location>
        <begin position="1"/>
        <end position="12"/>
    </location>
</feature>
<sequence length="540" mass="60101">MIDAKGDSDSKDSNAIVSQREETPQKPPTPMLPATWEEEYDANGNIKKVGDLIFSGKTLGTGAYAAVHMAKRDGKRKIIRSDSFPLESLDKGAFNRRLRPRMVKSLVQKSSVNEEYVAVKVYSKSILRRIRNIQRSTEANKKITINTALDSVKKEIALMKMMRHPNIVSLLQVIDNTSDALYVVLEFVPLGEIMSFDPEKTRYIHTHKSTQGLTKDGYFNEENAALFFVDVLHGLAYLHQNCVVHRDLKPENILLGKNGVAKISDFGVSHFFEKESDRESFRSSMTISQDDLSVTTEACKSVDGPPKLTRKDTESALRMNRKNSMVGSLKVTEGTYPFFSPEMCDGTQHFSGYASDLWACGVCLYIFTSGRLPFYSDAPYQLLQIISEGKVPYSYSGMKFSTQLKDLLSKILHRNPSERLGVGDCLQHAFCTKAREKRIVLIGEAIRRSSQTELIVKKEDESMALSIAKVSKRLPSLGRPLKSSHSLSLSGSQQSHVSSLVSSAQRPPVEFPNKISEGSQDGSLNVPVSIATKHGCCNIQ</sequence>
<gene>
    <name evidence="5" type="ORF">CDEB00056_LOCUS19778</name>
</gene>
<dbReference type="GO" id="GO:0035556">
    <property type="term" value="P:intracellular signal transduction"/>
    <property type="evidence" value="ECO:0007669"/>
    <property type="project" value="TreeGrafter"/>
</dbReference>
<proteinExistence type="predicted"/>
<dbReference type="Gene3D" id="1.10.510.10">
    <property type="entry name" value="Transferase(Phosphotransferase) domain 1"/>
    <property type="match status" value="1"/>
</dbReference>
<accession>A0A7S3QEA3</accession>
<dbReference type="SMART" id="SM00220">
    <property type="entry name" value="S_TKc"/>
    <property type="match status" value="1"/>
</dbReference>
<organism evidence="5">
    <name type="scientific">Chaetoceros debilis</name>
    <dbReference type="NCBI Taxonomy" id="122233"/>
    <lineage>
        <taxon>Eukaryota</taxon>
        <taxon>Sar</taxon>
        <taxon>Stramenopiles</taxon>
        <taxon>Ochrophyta</taxon>
        <taxon>Bacillariophyta</taxon>
        <taxon>Coscinodiscophyceae</taxon>
        <taxon>Chaetocerotophycidae</taxon>
        <taxon>Chaetocerotales</taxon>
        <taxon>Chaetocerotaceae</taxon>
        <taxon>Chaetoceros</taxon>
    </lineage>
</organism>
<name>A0A7S3QEA3_9STRA</name>
<dbReference type="SUPFAM" id="SSF56112">
    <property type="entry name" value="Protein kinase-like (PK-like)"/>
    <property type="match status" value="1"/>
</dbReference>
<evidence type="ECO:0000256" key="2">
    <source>
        <dbReference type="ARBA" id="ARBA00022840"/>
    </source>
</evidence>
<dbReference type="CDD" id="cd14008">
    <property type="entry name" value="STKc_LKB1_CaMKK"/>
    <property type="match status" value="1"/>
</dbReference>
<evidence type="ECO:0000256" key="3">
    <source>
        <dbReference type="SAM" id="MobiDB-lite"/>
    </source>
</evidence>
<reference evidence="5" key="1">
    <citation type="submission" date="2021-01" db="EMBL/GenBank/DDBJ databases">
        <authorList>
            <person name="Corre E."/>
            <person name="Pelletier E."/>
            <person name="Niang G."/>
            <person name="Scheremetjew M."/>
            <person name="Finn R."/>
            <person name="Kale V."/>
            <person name="Holt S."/>
            <person name="Cochrane G."/>
            <person name="Meng A."/>
            <person name="Brown T."/>
            <person name="Cohen L."/>
        </authorList>
    </citation>
    <scope>NUCLEOTIDE SEQUENCE</scope>
    <source>
        <strain evidence="5">MM31A-1</strain>
    </source>
</reference>
<dbReference type="InterPro" id="IPR008271">
    <property type="entry name" value="Ser/Thr_kinase_AS"/>
</dbReference>
<dbReference type="PROSITE" id="PS50011">
    <property type="entry name" value="PROTEIN_KINASE_DOM"/>
    <property type="match status" value="1"/>
</dbReference>
<dbReference type="PROSITE" id="PS00108">
    <property type="entry name" value="PROTEIN_KINASE_ST"/>
    <property type="match status" value="1"/>
</dbReference>
<evidence type="ECO:0000313" key="5">
    <source>
        <dbReference type="EMBL" id="CAE0474925.1"/>
    </source>
</evidence>
<dbReference type="EMBL" id="HBIO01025789">
    <property type="protein sequence ID" value="CAE0474925.1"/>
    <property type="molecule type" value="Transcribed_RNA"/>
</dbReference>
<keyword evidence="1" id="KW-0547">Nucleotide-binding</keyword>
<dbReference type="PANTHER" id="PTHR24346:SF77">
    <property type="entry name" value="SERINE THREONINE PROTEIN KINASE"/>
    <property type="match status" value="1"/>
</dbReference>
<protein>
    <recommendedName>
        <fullName evidence="4">Protein kinase domain-containing protein</fullName>
    </recommendedName>
</protein>
<dbReference type="PANTHER" id="PTHR24346">
    <property type="entry name" value="MAP/MICROTUBULE AFFINITY-REGULATING KINASE"/>
    <property type="match status" value="1"/>
</dbReference>
<dbReference type="InterPro" id="IPR011009">
    <property type="entry name" value="Kinase-like_dom_sf"/>
</dbReference>
<dbReference type="InterPro" id="IPR000719">
    <property type="entry name" value="Prot_kinase_dom"/>
</dbReference>